<comment type="caution">
    <text evidence="1">The sequence shown here is derived from an EMBL/GenBank/DDBJ whole genome shotgun (WGS) entry which is preliminary data.</text>
</comment>
<dbReference type="Pfam" id="PF00106">
    <property type="entry name" value="adh_short"/>
    <property type="match status" value="1"/>
</dbReference>
<dbReference type="EMBL" id="JARJJS010000001">
    <property type="protein sequence ID" value="MDF4024238.1"/>
    <property type="molecule type" value="Genomic_DNA"/>
</dbReference>
<evidence type="ECO:0000313" key="2">
    <source>
        <dbReference type="Proteomes" id="UP001528850"/>
    </source>
</evidence>
<reference evidence="1 2" key="1">
    <citation type="journal article" date="2024" name="Curr. Microbiol.">
        <title>Luteibacter sahnii sp. nov., A Novel Yellow-Colored Xanthomonadin Pigment Producing Probiotic Bacterium from Healthy Rice Seed Microbiome.</title>
        <authorList>
            <person name="Jaiswal G."/>
            <person name="Rana R."/>
            <person name="Nayak P.K."/>
            <person name="Chouhan R."/>
            <person name="Gandhi S.G."/>
            <person name="Patel H.K."/>
            <person name="Patil P.B."/>
        </authorList>
    </citation>
    <scope>NUCLEOTIDE SEQUENCE [LARGE SCALE GENOMIC DNA]</scope>
    <source>
        <strain evidence="1 2">PPL201</strain>
    </source>
</reference>
<dbReference type="InterPro" id="IPR036291">
    <property type="entry name" value="NAD(P)-bd_dom_sf"/>
</dbReference>
<dbReference type="InterPro" id="IPR052184">
    <property type="entry name" value="SDR_enzymes"/>
</dbReference>
<dbReference type="InterPro" id="IPR002347">
    <property type="entry name" value="SDR_fam"/>
</dbReference>
<name>A0ABT6B8N7_9GAMM</name>
<dbReference type="Gene3D" id="3.40.50.720">
    <property type="entry name" value="NAD(P)-binding Rossmann-like Domain"/>
    <property type="match status" value="1"/>
</dbReference>
<sequence length="238" mass="25435">MHSPESQAPAGHILLIGASRGLGHAMAAELVERGWAVTGTVRGTSHTSLHDLAARHPRRVTVETLDMNEPSQIAALRGRLSGRVFDVLFVNAGTTNSDPGQTIGEVDTDEFVRVMVTNALSPMRVIEGLDTLVSGDGVIGVMSSGQGSIANNERGGREVYRGSKAALNQYMRSYAARHADGARAMLSMAPGWIRTDLGGPDAPFTLEESVPLIIDVLLAQRGNPGLRYLDRDGRTVPW</sequence>
<protein>
    <submittedName>
        <fullName evidence="1">SDR family oxidoreductase</fullName>
    </submittedName>
</protein>
<dbReference type="PANTHER" id="PTHR45458">
    <property type="entry name" value="SHORT-CHAIN DEHYDROGENASE/REDUCTASE SDR"/>
    <property type="match status" value="1"/>
</dbReference>
<gene>
    <name evidence="1" type="ORF">P3W24_04575</name>
</gene>
<organism evidence="1 2">
    <name type="scientific">Luteibacter sahnii</name>
    <dbReference type="NCBI Taxonomy" id="3021977"/>
    <lineage>
        <taxon>Bacteria</taxon>
        <taxon>Pseudomonadati</taxon>
        <taxon>Pseudomonadota</taxon>
        <taxon>Gammaproteobacteria</taxon>
        <taxon>Lysobacterales</taxon>
        <taxon>Rhodanobacteraceae</taxon>
        <taxon>Luteibacter</taxon>
    </lineage>
</organism>
<proteinExistence type="predicted"/>
<dbReference type="SUPFAM" id="SSF51735">
    <property type="entry name" value="NAD(P)-binding Rossmann-fold domains"/>
    <property type="match status" value="1"/>
</dbReference>
<evidence type="ECO:0000313" key="1">
    <source>
        <dbReference type="EMBL" id="MDF4024238.1"/>
    </source>
</evidence>
<dbReference type="Proteomes" id="UP001528850">
    <property type="component" value="Unassembled WGS sequence"/>
</dbReference>
<keyword evidence="2" id="KW-1185">Reference proteome</keyword>
<accession>A0ABT6B8N7</accession>
<dbReference type="PANTHER" id="PTHR45458:SF1">
    <property type="entry name" value="SHORT CHAIN DEHYDROGENASE"/>
    <property type="match status" value="1"/>
</dbReference>
<dbReference type="PRINTS" id="PR00081">
    <property type="entry name" value="GDHRDH"/>
</dbReference>